<evidence type="ECO:0000256" key="7">
    <source>
        <dbReference type="ARBA" id="ARBA00047989"/>
    </source>
</evidence>
<proteinExistence type="inferred from homology"/>
<comment type="similarity">
    <text evidence="2 10">Belongs to the purine nucleoside phosphorylase YfiH/LACC1 family.</text>
</comment>
<keyword evidence="4" id="KW-0479">Metal-binding</keyword>
<dbReference type="PANTHER" id="PTHR30616">
    <property type="entry name" value="UNCHARACTERIZED PROTEIN YFIH"/>
    <property type="match status" value="1"/>
</dbReference>
<name>A0A7C4W173_9BACT</name>
<evidence type="ECO:0000256" key="10">
    <source>
        <dbReference type="RuleBase" id="RU361274"/>
    </source>
</evidence>
<dbReference type="Gene3D" id="3.60.140.10">
    <property type="entry name" value="CNF1/YfiH-like putative cysteine hydrolases"/>
    <property type="match status" value="1"/>
</dbReference>
<dbReference type="AlphaFoldDB" id="A0A7C4W173"/>
<dbReference type="PANTHER" id="PTHR30616:SF2">
    <property type="entry name" value="PURINE NUCLEOSIDE PHOSPHORYLASE LACC1"/>
    <property type="match status" value="1"/>
</dbReference>
<dbReference type="SUPFAM" id="SSF64438">
    <property type="entry name" value="CNF1/YfiH-like putative cysteine hydrolases"/>
    <property type="match status" value="1"/>
</dbReference>
<comment type="catalytic activity">
    <reaction evidence="1">
        <text>inosine + phosphate = alpha-D-ribose 1-phosphate + hypoxanthine</text>
        <dbReference type="Rhea" id="RHEA:27646"/>
        <dbReference type="ChEBI" id="CHEBI:17368"/>
        <dbReference type="ChEBI" id="CHEBI:17596"/>
        <dbReference type="ChEBI" id="CHEBI:43474"/>
        <dbReference type="ChEBI" id="CHEBI:57720"/>
        <dbReference type="EC" id="2.4.2.1"/>
    </reaction>
    <physiologicalReaction direction="left-to-right" evidence="1">
        <dbReference type="Rhea" id="RHEA:27647"/>
    </physiologicalReaction>
</comment>
<dbReference type="InterPro" id="IPR011324">
    <property type="entry name" value="Cytotoxic_necrot_fac-like_cat"/>
</dbReference>
<comment type="catalytic activity">
    <reaction evidence="8">
        <text>adenosine + phosphate = alpha-D-ribose 1-phosphate + adenine</text>
        <dbReference type="Rhea" id="RHEA:27642"/>
        <dbReference type="ChEBI" id="CHEBI:16335"/>
        <dbReference type="ChEBI" id="CHEBI:16708"/>
        <dbReference type="ChEBI" id="CHEBI:43474"/>
        <dbReference type="ChEBI" id="CHEBI:57720"/>
        <dbReference type="EC" id="2.4.2.1"/>
    </reaction>
    <physiologicalReaction direction="left-to-right" evidence="8">
        <dbReference type="Rhea" id="RHEA:27643"/>
    </physiologicalReaction>
</comment>
<keyword evidence="5" id="KW-0378">Hydrolase</keyword>
<dbReference type="GO" id="GO:0016787">
    <property type="term" value="F:hydrolase activity"/>
    <property type="evidence" value="ECO:0007669"/>
    <property type="project" value="UniProtKB-KW"/>
</dbReference>
<protein>
    <recommendedName>
        <fullName evidence="10">Purine nucleoside phosphorylase</fullName>
    </recommendedName>
</protein>
<dbReference type="CDD" id="cd16833">
    <property type="entry name" value="YfiH"/>
    <property type="match status" value="1"/>
</dbReference>
<comment type="caution">
    <text evidence="11">The sequence shown here is derived from an EMBL/GenBank/DDBJ whole genome shotgun (WGS) entry which is preliminary data.</text>
</comment>
<evidence type="ECO:0000256" key="2">
    <source>
        <dbReference type="ARBA" id="ARBA00007353"/>
    </source>
</evidence>
<organism evidence="11">
    <name type="scientific">Desulfatirhabdium butyrativorans</name>
    <dbReference type="NCBI Taxonomy" id="340467"/>
    <lineage>
        <taxon>Bacteria</taxon>
        <taxon>Pseudomonadati</taxon>
        <taxon>Thermodesulfobacteriota</taxon>
        <taxon>Desulfobacteria</taxon>
        <taxon>Desulfobacterales</taxon>
        <taxon>Desulfatirhabdiaceae</taxon>
        <taxon>Desulfatirhabdium</taxon>
    </lineage>
</organism>
<evidence type="ECO:0000313" key="11">
    <source>
        <dbReference type="EMBL" id="HGU34375.1"/>
    </source>
</evidence>
<accession>A0A7C4W173</accession>
<evidence type="ECO:0000256" key="8">
    <source>
        <dbReference type="ARBA" id="ARBA00048968"/>
    </source>
</evidence>
<comment type="catalytic activity">
    <reaction evidence="9">
        <text>S-methyl-5'-thioadenosine + phosphate = 5-(methylsulfanyl)-alpha-D-ribose 1-phosphate + adenine</text>
        <dbReference type="Rhea" id="RHEA:11852"/>
        <dbReference type="ChEBI" id="CHEBI:16708"/>
        <dbReference type="ChEBI" id="CHEBI:17509"/>
        <dbReference type="ChEBI" id="CHEBI:43474"/>
        <dbReference type="ChEBI" id="CHEBI:58533"/>
        <dbReference type="EC" id="2.4.2.28"/>
    </reaction>
    <physiologicalReaction direction="left-to-right" evidence="9">
        <dbReference type="Rhea" id="RHEA:11853"/>
    </physiologicalReaction>
</comment>
<sequence>MVLKSFDGLAYYQFPHLDRYGGVVHGVFTRKGGVSQGPYESLNVAIHNGDRVEDVRENRRRMTEALGGDVRLVCCSQVHGDGVHVLSRQDIDSLDERRIIADALITDIPGIVLVIQVADCQPVLLFDPKIRVIANVHSGWRGSIANIVGKTVRVMQERFGSKAEHIRAGIGPSLGPCCAEFIHYRTEIPETFWSYRIDETHFDFWRLTRDQLMAEGVLEDHIEDSGMCTRCCSDLFFSYRRQKVTGRFAAVILLR</sequence>
<dbReference type="InterPro" id="IPR003730">
    <property type="entry name" value="Cu_polyphenol_OxRdtase"/>
</dbReference>
<dbReference type="InterPro" id="IPR038371">
    <property type="entry name" value="Cu_polyphenol_OxRdtase_sf"/>
</dbReference>
<evidence type="ECO:0000256" key="4">
    <source>
        <dbReference type="ARBA" id="ARBA00022723"/>
    </source>
</evidence>
<dbReference type="NCBIfam" id="TIGR00726">
    <property type="entry name" value="peptidoglycan editing factor PgeF"/>
    <property type="match status" value="1"/>
</dbReference>
<dbReference type="EMBL" id="DSUH01000372">
    <property type="protein sequence ID" value="HGU34375.1"/>
    <property type="molecule type" value="Genomic_DNA"/>
</dbReference>
<evidence type="ECO:0000256" key="3">
    <source>
        <dbReference type="ARBA" id="ARBA00022679"/>
    </source>
</evidence>
<keyword evidence="6" id="KW-0862">Zinc</keyword>
<gene>
    <name evidence="11" type="primary">pgeF</name>
    <name evidence="11" type="ORF">ENS29_16240</name>
</gene>
<evidence type="ECO:0000256" key="5">
    <source>
        <dbReference type="ARBA" id="ARBA00022801"/>
    </source>
</evidence>
<comment type="catalytic activity">
    <reaction evidence="7">
        <text>adenosine + H2O + H(+) = inosine + NH4(+)</text>
        <dbReference type="Rhea" id="RHEA:24408"/>
        <dbReference type="ChEBI" id="CHEBI:15377"/>
        <dbReference type="ChEBI" id="CHEBI:15378"/>
        <dbReference type="ChEBI" id="CHEBI:16335"/>
        <dbReference type="ChEBI" id="CHEBI:17596"/>
        <dbReference type="ChEBI" id="CHEBI:28938"/>
        <dbReference type="EC" id="3.5.4.4"/>
    </reaction>
    <physiologicalReaction direction="left-to-right" evidence="7">
        <dbReference type="Rhea" id="RHEA:24409"/>
    </physiologicalReaction>
</comment>
<evidence type="ECO:0000256" key="6">
    <source>
        <dbReference type="ARBA" id="ARBA00022833"/>
    </source>
</evidence>
<dbReference type="Pfam" id="PF02578">
    <property type="entry name" value="Cu-oxidase_4"/>
    <property type="match status" value="1"/>
</dbReference>
<keyword evidence="3" id="KW-0808">Transferase</keyword>
<reference evidence="11" key="1">
    <citation type="journal article" date="2020" name="mSystems">
        <title>Genome- and Community-Level Interaction Insights into Carbon Utilization and Element Cycling Functions of Hydrothermarchaeota in Hydrothermal Sediment.</title>
        <authorList>
            <person name="Zhou Z."/>
            <person name="Liu Y."/>
            <person name="Xu W."/>
            <person name="Pan J."/>
            <person name="Luo Z.H."/>
            <person name="Li M."/>
        </authorList>
    </citation>
    <scope>NUCLEOTIDE SEQUENCE [LARGE SCALE GENOMIC DNA]</scope>
    <source>
        <strain evidence="11">SpSt-477</strain>
    </source>
</reference>
<evidence type="ECO:0000256" key="1">
    <source>
        <dbReference type="ARBA" id="ARBA00000553"/>
    </source>
</evidence>
<dbReference type="GO" id="GO:0017061">
    <property type="term" value="F:S-methyl-5-thioadenosine phosphorylase activity"/>
    <property type="evidence" value="ECO:0007669"/>
    <property type="project" value="UniProtKB-EC"/>
</dbReference>
<evidence type="ECO:0000256" key="9">
    <source>
        <dbReference type="ARBA" id="ARBA00049893"/>
    </source>
</evidence>
<dbReference type="GO" id="GO:0005507">
    <property type="term" value="F:copper ion binding"/>
    <property type="evidence" value="ECO:0007669"/>
    <property type="project" value="TreeGrafter"/>
</dbReference>